<accession>A0ABT6J577</accession>
<protein>
    <recommendedName>
        <fullName evidence="4">PEGA domain-containing protein</fullName>
    </recommendedName>
</protein>
<keyword evidence="1" id="KW-0732">Signal</keyword>
<feature type="chain" id="PRO_5045958358" description="PEGA domain-containing protein" evidence="1">
    <location>
        <begin position="27"/>
        <end position="107"/>
    </location>
</feature>
<dbReference type="PROSITE" id="PS51257">
    <property type="entry name" value="PROKAR_LIPOPROTEIN"/>
    <property type="match status" value="1"/>
</dbReference>
<dbReference type="Proteomes" id="UP001156940">
    <property type="component" value="Unassembled WGS sequence"/>
</dbReference>
<name>A0ABT6J577_9GAMM</name>
<sequence>MKAHMRARRGAGLKAALLLGLAGALAGCAEDGHLRGFVTDSPDGKTYLAIVDDHDGCPILVDGRKWTAPTGRAREIAPGEHSIECYGGEIRFVIPAGVVFNFDYWGP</sequence>
<feature type="signal peptide" evidence="1">
    <location>
        <begin position="1"/>
        <end position="26"/>
    </location>
</feature>
<dbReference type="RefSeq" id="WP_280572814.1">
    <property type="nucleotide sequence ID" value="NZ_JARXRM010000016.1"/>
</dbReference>
<organism evidence="2 3">
    <name type="scientific">Luteimonas endophytica</name>
    <dbReference type="NCBI Taxonomy" id="3042023"/>
    <lineage>
        <taxon>Bacteria</taxon>
        <taxon>Pseudomonadati</taxon>
        <taxon>Pseudomonadota</taxon>
        <taxon>Gammaproteobacteria</taxon>
        <taxon>Lysobacterales</taxon>
        <taxon>Lysobacteraceae</taxon>
        <taxon>Luteimonas</taxon>
    </lineage>
</organism>
<evidence type="ECO:0000256" key="1">
    <source>
        <dbReference type="SAM" id="SignalP"/>
    </source>
</evidence>
<comment type="caution">
    <text evidence="2">The sequence shown here is derived from an EMBL/GenBank/DDBJ whole genome shotgun (WGS) entry which is preliminary data.</text>
</comment>
<gene>
    <name evidence="2" type="ORF">QFW77_03105</name>
</gene>
<reference evidence="2 3" key="1">
    <citation type="submission" date="2023-04" db="EMBL/GenBank/DDBJ databases">
        <title>Luteimonas endophyticus RD2P54.</title>
        <authorList>
            <person name="Sun J.-Q."/>
        </authorList>
    </citation>
    <scope>NUCLEOTIDE SEQUENCE [LARGE SCALE GENOMIC DNA]</scope>
    <source>
        <strain evidence="2 3">RD2P54</strain>
    </source>
</reference>
<evidence type="ECO:0008006" key="4">
    <source>
        <dbReference type="Google" id="ProtNLM"/>
    </source>
</evidence>
<proteinExistence type="predicted"/>
<evidence type="ECO:0000313" key="3">
    <source>
        <dbReference type="Proteomes" id="UP001156940"/>
    </source>
</evidence>
<dbReference type="EMBL" id="JARXRM010000016">
    <property type="protein sequence ID" value="MDH5821982.1"/>
    <property type="molecule type" value="Genomic_DNA"/>
</dbReference>
<evidence type="ECO:0000313" key="2">
    <source>
        <dbReference type="EMBL" id="MDH5821982.1"/>
    </source>
</evidence>
<keyword evidence="3" id="KW-1185">Reference proteome</keyword>